<dbReference type="Pfam" id="PF17804">
    <property type="entry name" value="TSP_NTD"/>
    <property type="match status" value="1"/>
</dbReference>
<dbReference type="SMART" id="SM00228">
    <property type="entry name" value="PDZ"/>
    <property type="match status" value="1"/>
</dbReference>
<dbReference type="PANTHER" id="PTHR32060:SF22">
    <property type="entry name" value="CARBOXYL-TERMINAL-PROCESSING PEPTIDASE 3, CHLOROPLASTIC"/>
    <property type="match status" value="1"/>
</dbReference>
<evidence type="ECO:0000256" key="7">
    <source>
        <dbReference type="SAM" id="SignalP"/>
    </source>
</evidence>
<dbReference type="PANTHER" id="PTHR32060">
    <property type="entry name" value="TAIL-SPECIFIC PROTEASE"/>
    <property type="match status" value="1"/>
</dbReference>
<dbReference type="SMART" id="SM00245">
    <property type="entry name" value="TSPc"/>
    <property type="match status" value="1"/>
</dbReference>
<dbReference type="EC" id="3.4.21.102" evidence="9"/>
<evidence type="ECO:0000313" key="9">
    <source>
        <dbReference type="EMBL" id="MBB3046391.1"/>
    </source>
</evidence>
<protein>
    <submittedName>
        <fullName evidence="9">Carboxyl-terminal processing protease</fullName>
        <ecNumber evidence="9">3.4.21.102</ecNumber>
    </submittedName>
</protein>
<evidence type="ECO:0000256" key="1">
    <source>
        <dbReference type="ARBA" id="ARBA00009179"/>
    </source>
</evidence>
<evidence type="ECO:0000256" key="6">
    <source>
        <dbReference type="SAM" id="MobiDB-lite"/>
    </source>
</evidence>
<keyword evidence="10" id="KW-1185">Reference proteome</keyword>
<dbReference type="GO" id="GO:0007165">
    <property type="term" value="P:signal transduction"/>
    <property type="evidence" value="ECO:0007669"/>
    <property type="project" value="TreeGrafter"/>
</dbReference>
<dbReference type="Gene3D" id="3.30.750.44">
    <property type="match status" value="1"/>
</dbReference>
<sequence length="702" mass="79548">MRLKSLPRFALLATAFTLAASLCTAAVEVVSPLQPTAVQAQTAKMIVKQLEQEHYVNLKLDDNTSAMLLDAFIKTLDPGKVFFLQSDINEFQRLRSQLDDELKKGELSGGFAIYNRYHKRLTERLQKTIGELPAMVRNFDFTEDEELELDRENSPWPANAKAADDLWRKQIKNRVLSLKLTGKEEKDTLELLLKRYSNQLSRVEQSTSEDVFQYYMNALSSVYDPHTDYFSPRISENFQINMSLKLEGIGAVLQSDDEYTKVVRLVPAGPADKNGQLHPADRIIAVAEGKNGEFKDVIGWRLDDVVDLIRGPKGTHVRLQVIPAESQSEEVRKTITIERNEVKLEEQSAQKEMIQVYRDGRVVKVGVISIPAFYLDFEALRRGDPDFRSSTRDTQRLLNELLADGAEGIIIDLRDNGGGSLAEANALTGLFIESGPTVQIRFANAWVKREGKRRSSDYYDGPLAVLINRMSASASEIFAGAIQDYQRGVVIGNQSFGKGTVQSISPLQHGQLKITESKFYRVSGESTQHNGVIPDIEFPAIYDKELVGESTLDNALPWDTIAPVYHHTYFDIESEIPRLRKEHRKRVSDDPDFRFLSEQLEQMDEFRNVKTLSLNEEVRRKQRDDRRKLQLKLENKRRIAKGLEPLTKLDADEEEEETASVDDNGEEKDKAEEPDPMLVEASHILVDSMAVFSKPQVAKANR</sequence>
<dbReference type="Gene3D" id="3.90.226.10">
    <property type="entry name" value="2-enoyl-CoA Hydratase, Chain A, domain 1"/>
    <property type="match status" value="1"/>
</dbReference>
<evidence type="ECO:0000256" key="3">
    <source>
        <dbReference type="ARBA" id="ARBA00022801"/>
    </source>
</evidence>
<feature type="chain" id="PRO_5031077841" evidence="7">
    <location>
        <begin position="26"/>
        <end position="702"/>
    </location>
</feature>
<comment type="caution">
    <text evidence="9">The sequence shown here is derived from an EMBL/GenBank/DDBJ whole genome shotgun (WGS) entry which is preliminary data.</text>
</comment>
<dbReference type="Gene3D" id="2.30.42.10">
    <property type="match status" value="1"/>
</dbReference>
<dbReference type="Pfam" id="PF11818">
    <property type="entry name" value="DUF3340"/>
    <property type="match status" value="1"/>
</dbReference>
<evidence type="ECO:0000256" key="4">
    <source>
        <dbReference type="ARBA" id="ARBA00022825"/>
    </source>
</evidence>
<dbReference type="PROSITE" id="PS50106">
    <property type="entry name" value="PDZ"/>
    <property type="match status" value="1"/>
</dbReference>
<evidence type="ECO:0000313" key="10">
    <source>
        <dbReference type="Proteomes" id="UP000537130"/>
    </source>
</evidence>
<comment type="similarity">
    <text evidence="1 5">Belongs to the peptidase S41A family.</text>
</comment>
<organism evidence="9 10">
    <name type="scientific">Litorivivens lipolytica</name>
    <dbReference type="NCBI Taxonomy" id="1524264"/>
    <lineage>
        <taxon>Bacteria</taxon>
        <taxon>Pseudomonadati</taxon>
        <taxon>Pseudomonadota</taxon>
        <taxon>Gammaproteobacteria</taxon>
        <taxon>Litorivivens</taxon>
    </lineage>
</organism>
<dbReference type="CDD" id="cd06782">
    <property type="entry name" value="cpPDZ_CPP-like"/>
    <property type="match status" value="1"/>
</dbReference>
<keyword evidence="3 5" id="KW-0378">Hydrolase</keyword>
<dbReference type="NCBIfam" id="TIGR00225">
    <property type="entry name" value="prc"/>
    <property type="match status" value="1"/>
</dbReference>
<keyword evidence="2 5" id="KW-0645">Protease</keyword>
<gene>
    <name evidence="9" type="ORF">FHR99_000627</name>
</gene>
<dbReference type="InterPro" id="IPR020992">
    <property type="entry name" value="Tail_Prtase_C"/>
</dbReference>
<dbReference type="GO" id="GO:0004252">
    <property type="term" value="F:serine-type endopeptidase activity"/>
    <property type="evidence" value="ECO:0007669"/>
    <property type="project" value="UniProtKB-EC"/>
</dbReference>
<proteinExistence type="inferred from homology"/>
<dbReference type="Pfam" id="PF03572">
    <property type="entry name" value="Peptidase_S41"/>
    <property type="match status" value="1"/>
</dbReference>
<evidence type="ECO:0000256" key="5">
    <source>
        <dbReference type="RuleBase" id="RU004404"/>
    </source>
</evidence>
<dbReference type="Pfam" id="PF00595">
    <property type="entry name" value="PDZ"/>
    <property type="match status" value="1"/>
</dbReference>
<dbReference type="InterPro" id="IPR036034">
    <property type="entry name" value="PDZ_sf"/>
</dbReference>
<feature type="domain" description="PDZ" evidence="8">
    <location>
        <begin position="239"/>
        <end position="310"/>
    </location>
</feature>
<keyword evidence="7" id="KW-0732">Signal</keyword>
<dbReference type="CDD" id="cd07560">
    <property type="entry name" value="Peptidase_S41_CPP"/>
    <property type="match status" value="1"/>
</dbReference>
<dbReference type="InterPro" id="IPR004447">
    <property type="entry name" value="Peptidase_S41A"/>
</dbReference>
<dbReference type="GO" id="GO:0006508">
    <property type="term" value="P:proteolysis"/>
    <property type="evidence" value="ECO:0007669"/>
    <property type="project" value="UniProtKB-KW"/>
</dbReference>
<accession>A0A7W4W2S3</accession>
<dbReference type="SUPFAM" id="SSF52096">
    <property type="entry name" value="ClpP/crotonase"/>
    <property type="match status" value="1"/>
</dbReference>
<evidence type="ECO:0000256" key="2">
    <source>
        <dbReference type="ARBA" id="ARBA00022670"/>
    </source>
</evidence>
<dbReference type="FunFam" id="3.90.226.10:FF:000090">
    <property type="entry name" value="Tail-specific protease"/>
    <property type="match status" value="1"/>
</dbReference>
<feature type="signal peptide" evidence="7">
    <location>
        <begin position="1"/>
        <end position="25"/>
    </location>
</feature>
<dbReference type="EMBL" id="JACHWY010000001">
    <property type="protein sequence ID" value="MBB3046391.1"/>
    <property type="molecule type" value="Genomic_DNA"/>
</dbReference>
<dbReference type="InterPro" id="IPR029045">
    <property type="entry name" value="ClpP/crotonase-like_dom_sf"/>
</dbReference>
<reference evidence="9 10" key="1">
    <citation type="submission" date="2020-08" db="EMBL/GenBank/DDBJ databases">
        <title>Genomic Encyclopedia of Type Strains, Phase III (KMG-III): the genomes of soil and plant-associated and newly described type strains.</title>
        <authorList>
            <person name="Whitman W."/>
        </authorList>
    </citation>
    <scope>NUCLEOTIDE SEQUENCE [LARGE SCALE GENOMIC DNA]</scope>
    <source>
        <strain evidence="9 10">CECT 8654</strain>
    </source>
</reference>
<dbReference type="GO" id="GO:0030288">
    <property type="term" value="C:outer membrane-bounded periplasmic space"/>
    <property type="evidence" value="ECO:0007669"/>
    <property type="project" value="TreeGrafter"/>
</dbReference>
<name>A0A7W4W2S3_9GAMM</name>
<evidence type="ECO:0000259" key="8">
    <source>
        <dbReference type="PROSITE" id="PS50106"/>
    </source>
</evidence>
<feature type="region of interest" description="Disordered" evidence="6">
    <location>
        <begin position="644"/>
        <end position="680"/>
    </location>
</feature>
<keyword evidence="4 5" id="KW-0720">Serine protease</keyword>
<dbReference type="InterPro" id="IPR005151">
    <property type="entry name" value="Tail-specific_protease"/>
</dbReference>
<feature type="compositionally biased region" description="Acidic residues" evidence="6">
    <location>
        <begin position="651"/>
        <end position="666"/>
    </location>
</feature>
<dbReference type="InterPro" id="IPR040573">
    <property type="entry name" value="TSP_N"/>
</dbReference>
<dbReference type="Proteomes" id="UP000537130">
    <property type="component" value="Unassembled WGS sequence"/>
</dbReference>
<dbReference type="RefSeq" id="WP_183409089.1">
    <property type="nucleotide sequence ID" value="NZ_JACHWY010000001.1"/>
</dbReference>
<dbReference type="InterPro" id="IPR001478">
    <property type="entry name" value="PDZ"/>
</dbReference>
<dbReference type="AlphaFoldDB" id="A0A7W4W2S3"/>
<dbReference type="SUPFAM" id="SSF50156">
    <property type="entry name" value="PDZ domain-like"/>
    <property type="match status" value="1"/>
</dbReference>